<sequence length="125" mass="14638">MAPRSSEELKSFIEGMLAKFDVAWKAKDAKAMSEFYHPDAVLVSHGKWCVYGRKDIEAKYAEMYNLTCDYKVFIDENTETENGEYIVHKGRFECSVKPGESFNYQQIYQKQSDGSYLIYHEEFEE</sequence>
<reference evidence="2" key="1">
    <citation type="submission" date="2022-11" db="UniProtKB">
        <authorList>
            <consortium name="WormBaseParasite"/>
        </authorList>
    </citation>
    <scope>IDENTIFICATION</scope>
</reference>
<dbReference type="WBParaSite" id="JU765_v2.g5459.t1">
    <property type="protein sequence ID" value="JU765_v2.g5459.t1"/>
    <property type="gene ID" value="JU765_v2.g5459"/>
</dbReference>
<organism evidence="1 2">
    <name type="scientific">Panagrolaimus sp. JU765</name>
    <dbReference type="NCBI Taxonomy" id="591449"/>
    <lineage>
        <taxon>Eukaryota</taxon>
        <taxon>Metazoa</taxon>
        <taxon>Ecdysozoa</taxon>
        <taxon>Nematoda</taxon>
        <taxon>Chromadorea</taxon>
        <taxon>Rhabditida</taxon>
        <taxon>Tylenchina</taxon>
        <taxon>Panagrolaimomorpha</taxon>
        <taxon>Panagrolaimoidea</taxon>
        <taxon>Panagrolaimidae</taxon>
        <taxon>Panagrolaimus</taxon>
    </lineage>
</organism>
<evidence type="ECO:0000313" key="1">
    <source>
        <dbReference type="Proteomes" id="UP000887576"/>
    </source>
</evidence>
<evidence type="ECO:0000313" key="2">
    <source>
        <dbReference type="WBParaSite" id="JU765_v2.g5459.t1"/>
    </source>
</evidence>
<accession>A0AC34RCN4</accession>
<proteinExistence type="predicted"/>
<name>A0AC34RCN4_9BILA</name>
<protein>
    <submittedName>
        <fullName evidence="2">DUF4440 domain-containing protein</fullName>
    </submittedName>
</protein>
<dbReference type="Proteomes" id="UP000887576">
    <property type="component" value="Unplaced"/>
</dbReference>